<dbReference type="PANTHER" id="PTHR37017">
    <property type="entry name" value="AB HYDROLASE-1 DOMAIN-CONTAINING PROTEIN-RELATED"/>
    <property type="match status" value="1"/>
</dbReference>
<name>A0A6A6DNC7_9PEZI</name>
<dbReference type="AlphaFoldDB" id="A0A6A6DNC7"/>
<dbReference type="OrthoDB" id="1263307at2759"/>
<feature type="non-terminal residue" evidence="1">
    <location>
        <position position="1"/>
    </location>
</feature>
<proteinExistence type="predicted"/>
<reference evidence="1" key="1">
    <citation type="journal article" date="2020" name="Stud. Mycol.">
        <title>101 Dothideomycetes genomes: a test case for predicting lifestyles and emergence of pathogens.</title>
        <authorList>
            <person name="Haridas S."/>
            <person name="Albert R."/>
            <person name="Binder M."/>
            <person name="Bloem J."/>
            <person name="Labutti K."/>
            <person name="Salamov A."/>
            <person name="Andreopoulos B."/>
            <person name="Baker S."/>
            <person name="Barry K."/>
            <person name="Bills G."/>
            <person name="Bluhm B."/>
            <person name="Cannon C."/>
            <person name="Castanera R."/>
            <person name="Culley D."/>
            <person name="Daum C."/>
            <person name="Ezra D."/>
            <person name="Gonzalez J."/>
            <person name="Henrissat B."/>
            <person name="Kuo A."/>
            <person name="Liang C."/>
            <person name="Lipzen A."/>
            <person name="Lutzoni F."/>
            <person name="Magnuson J."/>
            <person name="Mondo S."/>
            <person name="Nolan M."/>
            <person name="Ohm R."/>
            <person name="Pangilinan J."/>
            <person name="Park H.-J."/>
            <person name="Ramirez L."/>
            <person name="Alfaro M."/>
            <person name="Sun H."/>
            <person name="Tritt A."/>
            <person name="Yoshinaga Y."/>
            <person name="Zwiers L.-H."/>
            <person name="Turgeon B."/>
            <person name="Goodwin S."/>
            <person name="Spatafora J."/>
            <person name="Crous P."/>
            <person name="Grigoriev I."/>
        </authorList>
    </citation>
    <scope>NUCLEOTIDE SEQUENCE</scope>
    <source>
        <strain evidence="1">CBS 207.26</strain>
    </source>
</reference>
<evidence type="ECO:0000313" key="2">
    <source>
        <dbReference type="Proteomes" id="UP000800200"/>
    </source>
</evidence>
<sequence length="73" mass="7885">TPATYSTLISALPAYSYVSERISLPSVCCNPLTHDFTKDVQAVKTTLTILTDEGKDIILMIHSYNGLPGVEAV</sequence>
<dbReference type="PANTHER" id="PTHR37017:SF11">
    <property type="entry name" value="ESTERASE_LIPASE_THIOESTERASE DOMAIN-CONTAINING PROTEIN"/>
    <property type="match status" value="1"/>
</dbReference>
<evidence type="ECO:0000313" key="1">
    <source>
        <dbReference type="EMBL" id="KAF2179440.1"/>
    </source>
</evidence>
<dbReference type="EMBL" id="ML994667">
    <property type="protein sequence ID" value="KAF2179440.1"/>
    <property type="molecule type" value="Genomic_DNA"/>
</dbReference>
<dbReference type="InterPro" id="IPR052897">
    <property type="entry name" value="Sec-Metab_Biosynth_Hydrolase"/>
</dbReference>
<organism evidence="1 2">
    <name type="scientific">Zopfia rhizophila CBS 207.26</name>
    <dbReference type="NCBI Taxonomy" id="1314779"/>
    <lineage>
        <taxon>Eukaryota</taxon>
        <taxon>Fungi</taxon>
        <taxon>Dikarya</taxon>
        <taxon>Ascomycota</taxon>
        <taxon>Pezizomycotina</taxon>
        <taxon>Dothideomycetes</taxon>
        <taxon>Dothideomycetes incertae sedis</taxon>
        <taxon>Zopfiaceae</taxon>
        <taxon>Zopfia</taxon>
    </lineage>
</organism>
<accession>A0A6A6DNC7</accession>
<gene>
    <name evidence="1" type="ORF">K469DRAFT_596105</name>
</gene>
<protein>
    <submittedName>
        <fullName evidence="1">Uncharacterized protein</fullName>
    </submittedName>
</protein>
<keyword evidence="2" id="KW-1185">Reference proteome</keyword>
<dbReference type="Proteomes" id="UP000800200">
    <property type="component" value="Unassembled WGS sequence"/>
</dbReference>